<dbReference type="RefSeq" id="WP_407883511.1">
    <property type="nucleotide sequence ID" value="NZ_BQXO01000003.1"/>
</dbReference>
<keyword evidence="2" id="KW-1185">Reference proteome</keyword>
<reference evidence="1 2" key="1">
    <citation type="submission" date="2022-03" db="EMBL/GenBank/DDBJ databases">
        <title>Draft genome sequence of Furfurilactobacillus curtus JCM 31185.</title>
        <authorList>
            <person name="Suzuki S."/>
            <person name="Endo A."/>
            <person name="Kajikawa A."/>
        </authorList>
    </citation>
    <scope>NUCLEOTIDE SEQUENCE [LARGE SCALE GENOMIC DNA]</scope>
    <source>
        <strain evidence="1 2">JCM 31185</strain>
    </source>
</reference>
<organism evidence="1 2">
    <name type="scientific">Furfurilactobacillus curtus</name>
    <dbReference type="NCBI Taxonomy" id="1746200"/>
    <lineage>
        <taxon>Bacteria</taxon>
        <taxon>Bacillati</taxon>
        <taxon>Bacillota</taxon>
        <taxon>Bacilli</taxon>
        <taxon>Lactobacillales</taxon>
        <taxon>Lactobacillaceae</taxon>
        <taxon>Furfurilactobacillus</taxon>
    </lineage>
</organism>
<comment type="caution">
    <text evidence="1">The sequence shown here is derived from an EMBL/GenBank/DDBJ whole genome shotgun (WGS) entry which is preliminary data.</text>
</comment>
<sequence>MTTNENATTWDLNFSFYDYIHLSDMFYTFFKLPDKTAAGFKLTSDIYNPVAQILLISEYLDISSIDKSGDYETFKHLRDYFQYLFNYPKKREFPAQVFFTSLAQILQDNNLHPTIQNMQKDFLNVTYRQMSSSFKPFANAVETAIQQIQ</sequence>
<name>A0ABQ5JNJ2_9LACO</name>
<dbReference type="EMBL" id="BQXO01000003">
    <property type="protein sequence ID" value="GKT05870.1"/>
    <property type="molecule type" value="Genomic_DNA"/>
</dbReference>
<dbReference type="Proteomes" id="UP001628078">
    <property type="component" value="Unassembled WGS sequence"/>
</dbReference>
<gene>
    <name evidence="1" type="ORF">JCM31185_11580</name>
</gene>
<protein>
    <submittedName>
        <fullName evidence="1">Uncharacterized protein</fullName>
    </submittedName>
</protein>
<evidence type="ECO:0000313" key="2">
    <source>
        <dbReference type="Proteomes" id="UP001628078"/>
    </source>
</evidence>
<evidence type="ECO:0000313" key="1">
    <source>
        <dbReference type="EMBL" id="GKT05870.1"/>
    </source>
</evidence>
<proteinExistence type="predicted"/>
<accession>A0ABQ5JNJ2</accession>